<accession>E0U847</accession>
<dbReference type="Proteomes" id="UP000008206">
    <property type="component" value="Chromosome"/>
</dbReference>
<feature type="transmembrane region" description="Helical" evidence="1">
    <location>
        <begin position="310"/>
        <end position="329"/>
    </location>
</feature>
<keyword evidence="3" id="KW-1185">Reference proteome</keyword>
<keyword evidence="1" id="KW-0812">Transmembrane</keyword>
<dbReference type="eggNOG" id="COG5360">
    <property type="taxonomic scope" value="Bacteria"/>
</dbReference>
<feature type="transmembrane region" description="Helical" evidence="1">
    <location>
        <begin position="139"/>
        <end position="157"/>
    </location>
</feature>
<dbReference type="PANTHER" id="PTHR47380:SF4">
    <property type="entry name" value="OS02G0533000 PROTEIN"/>
    <property type="match status" value="1"/>
</dbReference>
<gene>
    <name evidence="2" type="ordered locus">Cyan7822_5373</name>
</gene>
<dbReference type="EMBL" id="CP002198">
    <property type="protein sequence ID" value="ADN17252.1"/>
    <property type="molecule type" value="Genomic_DNA"/>
</dbReference>
<feature type="transmembrane region" description="Helical" evidence="1">
    <location>
        <begin position="88"/>
        <end position="119"/>
    </location>
</feature>
<keyword evidence="1" id="KW-1133">Transmembrane helix</keyword>
<name>E0U847_GLOV7</name>
<evidence type="ECO:0000313" key="2">
    <source>
        <dbReference type="EMBL" id="ADN17252.1"/>
    </source>
</evidence>
<dbReference type="InterPro" id="IPR044200">
    <property type="entry name" value="At5g03900-like"/>
</dbReference>
<dbReference type="HOGENOM" id="CLU_029821_0_0_3"/>
<dbReference type="PANTHER" id="PTHR47380">
    <property type="entry name" value="OS02G0533000 PROTEIN"/>
    <property type="match status" value="1"/>
</dbReference>
<dbReference type="RefSeq" id="WP_013325290.1">
    <property type="nucleotide sequence ID" value="NC_014501.1"/>
</dbReference>
<dbReference type="OrthoDB" id="5501559at2"/>
<proteinExistence type="predicted"/>
<dbReference type="AlphaFoldDB" id="E0U847"/>
<dbReference type="KEGG" id="cyj:Cyan7822_5373"/>
<organism evidence="2 3">
    <name type="scientific">Gloeothece verrucosa (strain PCC 7822)</name>
    <name type="common">Cyanothece sp. (strain PCC 7822)</name>
    <dbReference type="NCBI Taxonomy" id="497965"/>
    <lineage>
        <taxon>Bacteria</taxon>
        <taxon>Bacillati</taxon>
        <taxon>Cyanobacteriota</taxon>
        <taxon>Cyanophyceae</taxon>
        <taxon>Oscillatoriophycideae</taxon>
        <taxon>Chroococcales</taxon>
        <taxon>Aphanothecaceae</taxon>
        <taxon>Gloeothece</taxon>
        <taxon>Gloeothece verrucosa</taxon>
    </lineage>
</organism>
<evidence type="ECO:0000256" key="1">
    <source>
        <dbReference type="SAM" id="Phobius"/>
    </source>
</evidence>
<evidence type="ECO:0000313" key="3">
    <source>
        <dbReference type="Proteomes" id="UP000008206"/>
    </source>
</evidence>
<sequence>MTPNPAIMKSVEQLGYRVTVGDVASQAGLEINLAQQGLLALASDAGGHLQVSDTGEIVYLFPENFRSILQNKYWKLRLKQWWEKVWKVLFYLIRISFGIVLIVSILLMMIAIAVIVIAISSSRDNDNNSNSGNSGGGISFFPVFWFSDIFYVFTPDYEGNYYERQRRRANSAESSQKKMNFLEAVFSFLFGDGNPNFNLEERRWQEIGTVIRNNGGSVIAEQIAPYLDNIDRFNQENEDYIIPVLARFNGYPQVSPEGDIIYYFPELQVTAKNQTENFRQNNSSRMDSLPVASYLKEKLWRFSEAESGQILLATGLGAANIILALVLGSLLKEQIVTQLGGLVAFVHSIYWILLGYGIGFLAIPLIRYLWIQWRNSKIEQRNLQRVARAEYLNLNQHEFQDKLAYAHQFAAEKVITDQDITYSTEKELLEQEIEQSDKIDEEWRRRLESGS</sequence>
<feature type="transmembrane region" description="Helical" evidence="1">
    <location>
        <begin position="349"/>
        <end position="370"/>
    </location>
</feature>
<reference evidence="3" key="1">
    <citation type="journal article" date="2011" name="MBio">
        <title>Novel metabolic attributes of the genus Cyanothece, comprising a group of unicellular nitrogen-fixing Cyanobacteria.</title>
        <authorList>
            <person name="Bandyopadhyay A."/>
            <person name="Elvitigala T."/>
            <person name="Welsh E."/>
            <person name="Stockel J."/>
            <person name="Liberton M."/>
            <person name="Min H."/>
            <person name="Sherman L.A."/>
            <person name="Pakrasi H.B."/>
        </authorList>
    </citation>
    <scope>NUCLEOTIDE SEQUENCE [LARGE SCALE GENOMIC DNA]</scope>
    <source>
        <strain evidence="3">PCC 7822</strain>
    </source>
</reference>
<dbReference type="STRING" id="497965.Cyan7822_5373"/>
<protein>
    <submittedName>
        <fullName evidence="2">Uncharacterized protein</fullName>
    </submittedName>
</protein>
<keyword evidence="1" id="KW-0472">Membrane</keyword>